<dbReference type="EMBL" id="OU963867">
    <property type="protein sequence ID" value="CAH0392023.1"/>
    <property type="molecule type" value="Genomic_DNA"/>
</dbReference>
<feature type="compositionally biased region" description="Polar residues" evidence="3">
    <location>
        <begin position="1"/>
        <end position="16"/>
    </location>
</feature>
<dbReference type="Proteomes" id="UP001152759">
    <property type="component" value="Chromosome 6"/>
</dbReference>
<evidence type="ECO:0000313" key="6">
    <source>
        <dbReference type="Proteomes" id="UP001152759"/>
    </source>
</evidence>
<gene>
    <name evidence="5" type="ORF">BEMITA_LOCUS10582</name>
</gene>
<evidence type="ECO:0000256" key="2">
    <source>
        <dbReference type="ARBA" id="ARBA00023125"/>
    </source>
</evidence>
<feature type="region of interest" description="Disordered" evidence="3">
    <location>
        <begin position="1"/>
        <end position="25"/>
    </location>
</feature>
<evidence type="ECO:0000256" key="1">
    <source>
        <dbReference type="ARBA" id="ARBA00005562"/>
    </source>
</evidence>
<keyword evidence="2" id="KW-0238">DNA-binding</keyword>
<evidence type="ECO:0000256" key="3">
    <source>
        <dbReference type="SAM" id="MobiDB-lite"/>
    </source>
</evidence>
<name>A0A9P0AHQ0_BEMTA</name>
<reference evidence="5" key="1">
    <citation type="submission" date="2021-12" db="EMBL/GenBank/DDBJ databases">
        <authorList>
            <person name="King R."/>
        </authorList>
    </citation>
    <scope>NUCLEOTIDE SEQUENCE</scope>
</reference>
<dbReference type="AlphaFoldDB" id="A0A9P0AHQ0"/>
<dbReference type="Pfam" id="PF02198">
    <property type="entry name" value="SAM_PNT"/>
    <property type="match status" value="1"/>
</dbReference>
<dbReference type="FunFam" id="1.10.150.50:FF:000014">
    <property type="entry name" value="Protein c-ets-1 isoform 1"/>
    <property type="match status" value="1"/>
</dbReference>
<accession>A0A9P0AHQ0</accession>
<dbReference type="InterPro" id="IPR003118">
    <property type="entry name" value="Pointed_dom"/>
</dbReference>
<dbReference type="GO" id="GO:0043565">
    <property type="term" value="F:sequence-specific DNA binding"/>
    <property type="evidence" value="ECO:0007669"/>
    <property type="project" value="InterPro"/>
</dbReference>
<dbReference type="SMART" id="SM00251">
    <property type="entry name" value="SAM_PNT"/>
    <property type="match status" value="1"/>
</dbReference>
<dbReference type="SUPFAM" id="SSF47769">
    <property type="entry name" value="SAM/Pointed domain"/>
    <property type="match status" value="1"/>
</dbReference>
<evidence type="ECO:0000313" key="5">
    <source>
        <dbReference type="EMBL" id="CAH0392023.1"/>
    </source>
</evidence>
<proteinExistence type="inferred from homology"/>
<dbReference type="Gene3D" id="1.10.150.50">
    <property type="entry name" value="Transcription Factor, Ets-1"/>
    <property type="match status" value="1"/>
</dbReference>
<evidence type="ECO:0000259" key="4">
    <source>
        <dbReference type="PROSITE" id="PS51433"/>
    </source>
</evidence>
<sequence length="132" mass="14910">MATGSQAPLPHSTTSLPVSGPDSDPVVPIGRTRAFPVIGEDVPMYLYPKQWTEEQVAHWVCWAMREFSLDSSSPQQLFMKGKDICAMGKNSFLARAPMYLGEILWEHLEMLQKGIAIDRREEDLDAPQSYRK</sequence>
<dbReference type="InterPro" id="IPR013761">
    <property type="entry name" value="SAM/pointed_sf"/>
</dbReference>
<protein>
    <recommendedName>
        <fullName evidence="4">PNT domain-containing protein</fullName>
    </recommendedName>
</protein>
<dbReference type="PROSITE" id="PS51433">
    <property type="entry name" value="PNT"/>
    <property type="match status" value="1"/>
</dbReference>
<comment type="similarity">
    <text evidence="1">Belongs to the ETS family.</text>
</comment>
<feature type="domain" description="PNT" evidence="4">
    <location>
        <begin position="30"/>
        <end position="115"/>
    </location>
</feature>
<organism evidence="5 6">
    <name type="scientific">Bemisia tabaci</name>
    <name type="common">Sweetpotato whitefly</name>
    <name type="synonym">Aleurodes tabaci</name>
    <dbReference type="NCBI Taxonomy" id="7038"/>
    <lineage>
        <taxon>Eukaryota</taxon>
        <taxon>Metazoa</taxon>
        <taxon>Ecdysozoa</taxon>
        <taxon>Arthropoda</taxon>
        <taxon>Hexapoda</taxon>
        <taxon>Insecta</taxon>
        <taxon>Pterygota</taxon>
        <taxon>Neoptera</taxon>
        <taxon>Paraneoptera</taxon>
        <taxon>Hemiptera</taxon>
        <taxon>Sternorrhyncha</taxon>
        <taxon>Aleyrodoidea</taxon>
        <taxon>Aleyrodidae</taxon>
        <taxon>Aleyrodinae</taxon>
        <taxon>Bemisia</taxon>
    </lineage>
</organism>
<keyword evidence="6" id="KW-1185">Reference proteome</keyword>